<protein>
    <submittedName>
        <fullName evidence="1">Uncharacterized protein</fullName>
    </submittedName>
</protein>
<organism evidence="1 2">
    <name type="scientific">Eleusine coracana subsp. coracana</name>
    <dbReference type="NCBI Taxonomy" id="191504"/>
    <lineage>
        <taxon>Eukaryota</taxon>
        <taxon>Viridiplantae</taxon>
        <taxon>Streptophyta</taxon>
        <taxon>Embryophyta</taxon>
        <taxon>Tracheophyta</taxon>
        <taxon>Spermatophyta</taxon>
        <taxon>Magnoliopsida</taxon>
        <taxon>Liliopsida</taxon>
        <taxon>Poales</taxon>
        <taxon>Poaceae</taxon>
        <taxon>PACMAD clade</taxon>
        <taxon>Chloridoideae</taxon>
        <taxon>Cynodonteae</taxon>
        <taxon>Eleusininae</taxon>
        <taxon>Eleusine</taxon>
    </lineage>
</organism>
<evidence type="ECO:0000313" key="2">
    <source>
        <dbReference type="Proteomes" id="UP001054889"/>
    </source>
</evidence>
<dbReference type="Proteomes" id="UP001054889">
    <property type="component" value="Unassembled WGS sequence"/>
</dbReference>
<reference evidence="1" key="2">
    <citation type="submission" date="2021-12" db="EMBL/GenBank/DDBJ databases">
        <title>Resequencing data analysis of finger millet.</title>
        <authorList>
            <person name="Hatakeyama M."/>
            <person name="Aluri S."/>
            <person name="Balachadran M.T."/>
            <person name="Sivarajan S.R."/>
            <person name="Poveda L."/>
            <person name="Shimizu-Inatsugi R."/>
            <person name="Schlapbach R."/>
            <person name="Sreeman S.M."/>
            <person name="Shimizu K.K."/>
        </authorList>
    </citation>
    <scope>NUCLEOTIDE SEQUENCE</scope>
</reference>
<accession>A0AAV5EZ98</accession>
<dbReference type="AlphaFoldDB" id="A0AAV5EZ98"/>
<keyword evidence="2" id="KW-1185">Reference proteome</keyword>
<dbReference type="PANTHER" id="PTHR33116:SF86">
    <property type="entry name" value="REVERSE TRANSCRIPTASE DOMAIN-CONTAINING PROTEIN"/>
    <property type="match status" value="1"/>
</dbReference>
<dbReference type="EMBL" id="BQKI01000079">
    <property type="protein sequence ID" value="GJN27911.1"/>
    <property type="molecule type" value="Genomic_DNA"/>
</dbReference>
<reference evidence="1" key="1">
    <citation type="journal article" date="2018" name="DNA Res.">
        <title>Multiple hybrid de novo genome assembly of finger millet, an orphan allotetraploid crop.</title>
        <authorList>
            <person name="Hatakeyama M."/>
            <person name="Aluri S."/>
            <person name="Balachadran M.T."/>
            <person name="Sivarajan S.R."/>
            <person name="Patrignani A."/>
            <person name="Gruter S."/>
            <person name="Poveda L."/>
            <person name="Shimizu-Inatsugi R."/>
            <person name="Baeten J."/>
            <person name="Francoijs K.J."/>
            <person name="Nataraja K.N."/>
            <person name="Reddy Y.A.N."/>
            <person name="Phadnis S."/>
            <person name="Ravikumar R.L."/>
            <person name="Schlapbach R."/>
            <person name="Sreeman S.M."/>
            <person name="Shimizu K.K."/>
        </authorList>
    </citation>
    <scope>NUCLEOTIDE SEQUENCE</scope>
</reference>
<gene>
    <name evidence="1" type="primary">gb15975</name>
    <name evidence="1" type="ORF">PR202_gb15975</name>
</gene>
<comment type="caution">
    <text evidence="1">The sequence shown here is derived from an EMBL/GenBank/DDBJ whole genome shotgun (WGS) entry which is preliminary data.</text>
</comment>
<sequence>MTILQIYSRGSGQLVNHDKSAIFYSSNCTDVMKQEFSETMHIVQEALAERYLGLPTALGRSINDVFEYMLSKLKGLIGGWSEKNMSSAAKEVLIKSVAQSIPTYPMSCFKIPIETC</sequence>
<proteinExistence type="predicted"/>
<name>A0AAV5EZ98_ELECO</name>
<dbReference type="PANTHER" id="PTHR33116">
    <property type="entry name" value="REVERSE TRANSCRIPTASE ZINC-BINDING DOMAIN-CONTAINING PROTEIN-RELATED-RELATED"/>
    <property type="match status" value="1"/>
</dbReference>
<evidence type="ECO:0000313" key="1">
    <source>
        <dbReference type="EMBL" id="GJN27911.1"/>
    </source>
</evidence>